<evidence type="ECO:0000313" key="2">
    <source>
        <dbReference type="Proteomes" id="UP000596902"/>
    </source>
</evidence>
<reference evidence="1" key="1">
    <citation type="submission" date="2020-01" db="EMBL/GenBank/DDBJ databases">
        <authorList>
            <person name="Feng Z.H.Z."/>
        </authorList>
    </citation>
    <scope>NUCLEOTIDE SEQUENCE</scope>
    <source>
        <strain evidence="1">CBS107.38</strain>
    </source>
</reference>
<dbReference type="GeneID" id="62208035"/>
<accession>A0A8H7AX66</accession>
<dbReference type="SUPFAM" id="SSF50494">
    <property type="entry name" value="Trypsin-like serine proteases"/>
    <property type="match status" value="1"/>
</dbReference>
<reference evidence="1" key="2">
    <citation type="submission" date="2020-08" db="EMBL/GenBank/DDBJ databases">
        <title>Draft Genome Sequence of Cumin Blight Pathogen Alternaria burnsii.</title>
        <authorList>
            <person name="Feng Z."/>
        </authorList>
    </citation>
    <scope>NUCLEOTIDE SEQUENCE</scope>
    <source>
        <strain evidence="1">CBS107.38</strain>
    </source>
</reference>
<dbReference type="EMBL" id="JAAABM010000017">
    <property type="protein sequence ID" value="KAF7672300.1"/>
    <property type="molecule type" value="Genomic_DNA"/>
</dbReference>
<protein>
    <submittedName>
        <fullName evidence="1">Uncharacterized protein</fullName>
    </submittedName>
</protein>
<keyword evidence="2" id="KW-1185">Reference proteome</keyword>
<sequence>MTDPTPLQPAPLPVPQGLGLLVPQAETFLVEGLHIGLLSRHQPPTEVREWFDDNRVCEMLKAHVKRKNKSTVYLTAIVLCMAGKLDGVEVMLTPTIWISGGDKKSKSSIKSSISNLSYLNRFLARFQMREPHVTVSGPEILSGVRISSGAGIHTFEIRAAYESLDSVCGTSARFTMEVASDGSTFKSYTTIGGLILVDDNLFAITTAHAITKYAIPNPRNIVTETTDDSPMLRDLDMLEWKPSQFPSTFAYLGDAYIRGVKVDRPLVDAADFALVEPQSFPNLGFNTYQLKDRSHFESVSDYTPTSELKSGDVTICTNDDTLPMKGIMVKGDAPIVVGGVVMLTRMIEVTTMPSPGLSGSWVVREGKLCGVVYAGSVSIPYLYIIPAEIMLEDVKKLLGASTVRVATAQNISTWKLENVGFVPTFGSSTYASSSSGAAYIQPEETSSYETYQSIRIAQKNSTILTPKALERAINVLLPYTRKLRSSATMDNDPDTQRIRARLANCGTPQEIAEEGFRVCRVNADLRAVLDKVKKTTATATAALAQNGAVPASMAASTSSTAGTIPILKSNTAVPTSTIPATPPQG</sequence>
<proteinExistence type="predicted"/>
<organism evidence="1 2">
    <name type="scientific">Alternaria burnsii</name>
    <dbReference type="NCBI Taxonomy" id="1187904"/>
    <lineage>
        <taxon>Eukaryota</taxon>
        <taxon>Fungi</taxon>
        <taxon>Dikarya</taxon>
        <taxon>Ascomycota</taxon>
        <taxon>Pezizomycotina</taxon>
        <taxon>Dothideomycetes</taxon>
        <taxon>Pleosporomycetidae</taxon>
        <taxon>Pleosporales</taxon>
        <taxon>Pleosporineae</taxon>
        <taxon>Pleosporaceae</taxon>
        <taxon>Alternaria</taxon>
        <taxon>Alternaria sect. Alternaria</taxon>
    </lineage>
</organism>
<dbReference type="Proteomes" id="UP000596902">
    <property type="component" value="Unassembled WGS sequence"/>
</dbReference>
<dbReference type="AlphaFoldDB" id="A0A8H7AX66"/>
<gene>
    <name evidence="1" type="ORF">GT037_009810</name>
</gene>
<evidence type="ECO:0000313" key="1">
    <source>
        <dbReference type="EMBL" id="KAF7672300.1"/>
    </source>
</evidence>
<dbReference type="InterPro" id="IPR009003">
    <property type="entry name" value="Peptidase_S1_PA"/>
</dbReference>
<comment type="caution">
    <text evidence="1">The sequence shown here is derived from an EMBL/GenBank/DDBJ whole genome shotgun (WGS) entry which is preliminary data.</text>
</comment>
<dbReference type="RefSeq" id="XP_038782658.1">
    <property type="nucleotide sequence ID" value="XM_038934857.1"/>
</dbReference>
<name>A0A8H7AX66_9PLEO</name>